<feature type="chain" id="PRO_5035856898" evidence="4">
    <location>
        <begin position="23"/>
        <end position="280"/>
    </location>
</feature>
<evidence type="ECO:0000256" key="4">
    <source>
        <dbReference type="SAM" id="SignalP"/>
    </source>
</evidence>
<dbReference type="SUPFAM" id="SSF49899">
    <property type="entry name" value="Concanavalin A-like lectins/glucanases"/>
    <property type="match status" value="1"/>
</dbReference>
<dbReference type="InterPro" id="IPR016455">
    <property type="entry name" value="XTH"/>
</dbReference>
<keyword evidence="2" id="KW-0326">Glycosidase</keyword>
<keyword evidence="4" id="KW-0732">Signal</keyword>
<proteinExistence type="predicted"/>
<keyword evidence="1 6" id="KW-0378">Hydrolase</keyword>
<dbReference type="EMBL" id="CACTIH010005673">
    <property type="protein sequence ID" value="CAA3000169.1"/>
    <property type="molecule type" value="Genomic_DNA"/>
</dbReference>
<dbReference type="OrthoDB" id="2015456at2759"/>
<comment type="caution">
    <text evidence="6">The sequence shown here is derived from an EMBL/GenBank/DDBJ whole genome shotgun (WGS) entry which is preliminary data.</text>
</comment>
<dbReference type="GO" id="GO:0042546">
    <property type="term" value="P:cell wall biogenesis"/>
    <property type="evidence" value="ECO:0007669"/>
    <property type="project" value="InterPro"/>
</dbReference>
<dbReference type="Pfam" id="PF00722">
    <property type="entry name" value="Glyco_hydro_16"/>
    <property type="match status" value="1"/>
</dbReference>
<sequence>MDHVRLSLLVIFSIAGAYSIKAAEVPFNQNYVPAWGGDHIKVLDQGRQVQLLIDRSSGAGFRSKQFFGSGLFRILMKIPSKNTKGILTTFFLTSAIPNQPVKNHDELDFEFLGSNDKGYALNTNVFANDFGGREQQFRLWFDPTADFHTYEILWNQKQIVFFVDGRPIRVFKNNEHIGVNYPKNLMHIETSLWNATWAGNVDWSQEPFIANYRGFEIEGCLYDHSNPNKCYSQDYYWNAGTYLQLSPNQQRIYEVLRKKYMSYDYCTKNLKNHPECESNK</sequence>
<feature type="signal peptide" evidence="4">
    <location>
        <begin position="1"/>
        <end position="22"/>
    </location>
</feature>
<feature type="active site" description="Proton donor" evidence="3">
    <location>
        <position position="110"/>
    </location>
</feature>
<dbReference type="Proteomes" id="UP000594638">
    <property type="component" value="Unassembled WGS sequence"/>
</dbReference>
<evidence type="ECO:0000256" key="2">
    <source>
        <dbReference type="ARBA" id="ARBA00023295"/>
    </source>
</evidence>
<feature type="domain" description="GH16" evidence="5">
    <location>
        <begin position="18"/>
        <end position="212"/>
    </location>
</feature>
<evidence type="ECO:0000259" key="5">
    <source>
        <dbReference type="PROSITE" id="PS51762"/>
    </source>
</evidence>
<dbReference type="PANTHER" id="PTHR31062">
    <property type="entry name" value="XYLOGLUCAN ENDOTRANSGLUCOSYLASE/HYDROLASE PROTEIN 8-RELATED"/>
    <property type="match status" value="1"/>
</dbReference>
<dbReference type="GO" id="GO:0016762">
    <property type="term" value="F:xyloglucan:xyloglucosyl transferase activity"/>
    <property type="evidence" value="ECO:0007669"/>
    <property type="project" value="InterPro"/>
</dbReference>
<organism evidence="6 7">
    <name type="scientific">Olea europaea subsp. europaea</name>
    <dbReference type="NCBI Taxonomy" id="158383"/>
    <lineage>
        <taxon>Eukaryota</taxon>
        <taxon>Viridiplantae</taxon>
        <taxon>Streptophyta</taxon>
        <taxon>Embryophyta</taxon>
        <taxon>Tracheophyta</taxon>
        <taxon>Spermatophyta</taxon>
        <taxon>Magnoliopsida</taxon>
        <taxon>eudicotyledons</taxon>
        <taxon>Gunneridae</taxon>
        <taxon>Pentapetalae</taxon>
        <taxon>asterids</taxon>
        <taxon>lamiids</taxon>
        <taxon>Lamiales</taxon>
        <taxon>Oleaceae</taxon>
        <taxon>Oleeae</taxon>
        <taxon>Olea</taxon>
    </lineage>
</organism>
<dbReference type="GO" id="GO:0004553">
    <property type="term" value="F:hydrolase activity, hydrolyzing O-glycosyl compounds"/>
    <property type="evidence" value="ECO:0007669"/>
    <property type="project" value="InterPro"/>
</dbReference>
<evidence type="ECO:0000256" key="3">
    <source>
        <dbReference type="PIRSR" id="PIRSR005604-1"/>
    </source>
</evidence>
<evidence type="ECO:0000313" key="6">
    <source>
        <dbReference type="EMBL" id="CAA3000169.1"/>
    </source>
</evidence>
<protein>
    <submittedName>
        <fullName evidence="6">Xyloglucan endotransglucosylase hydrolase 1</fullName>
    </submittedName>
</protein>
<dbReference type="AlphaFoldDB" id="A0A8S0T7G6"/>
<accession>A0A8S0T7G6</accession>
<dbReference type="PROSITE" id="PS51762">
    <property type="entry name" value="GH16_2"/>
    <property type="match status" value="1"/>
</dbReference>
<evidence type="ECO:0000256" key="1">
    <source>
        <dbReference type="ARBA" id="ARBA00022801"/>
    </source>
</evidence>
<dbReference type="InterPro" id="IPR000757">
    <property type="entry name" value="Beta-glucanase-like"/>
</dbReference>
<dbReference type="Gramene" id="OE9A116164T1">
    <property type="protein sequence ID" value="OE9A116164C1"/>
    <property type="gene ID" value="OE9A116164"/>
</dbReference>
<evidence type="ECO:0000313" key="7">
    <source>
        <dbReference type="Proteomes" id="UP000594638"/>
    </source>
</evidence>
<dbReference type="GO" id="GO:0010411">
    <property type="term" value="P:xyloglucan metabolic process"/>
    <property type="evidence" value="ECO:0007669"/>
    <property type="project" value="InterPro"/>
</dbReference>
<reference evidence="6 7" key="1">
    <citation type="submission" date="2019-12" db="EMBL/GenBank/DDBJ databases">
        <authorList>
            <person name="Alioto T."/>
            <person name="Alioto T."/>
            <person name="Gomez Garrido J."/>
        </authorList>
    </citation>
    <scope>NUCLEOTIDE SEQUENCE [LARGE SCALE GENOMIC DNA]</scope>
</reference>
<name>A0A8S0T7G6_OLEEU</name>
<keyword evidence="7" id="KW-1185">Reference proteome</keyword>
<dbReference type="Gene3D" id="2.60.120.200">
    <property type="match status" value="1"/>
</dbReference>
<dbReference type="PIRSF" id="PIRSF005604">
    <property type="entry name" value="XET"/>
    <property type="match status" value="1"/>
</dbReference>
<feature type="active site" description="Nucleophile" evidence="3">
    <location>
        <position position="106"/>
    </location>
</feature>
<gene>
    <name evidence="6" type="ORF">OLEA9_A116164</name>
</gene>
<dbReference type="InterPro" id="IPR044791">
    <property type="entry name" value="Beta-glucanase/XTH"/>
</dbReference>
<dbReference type="InterPro" id="IPR013320">
    <property type="entry name" value="ConA-like_dom_sf"/>
</dbReference>